<evidence type="ECO:0000313" key="5">
    <source>
        <dbReference type="Proteomes" id="UP001285636"/>
    </source>
</evidence>
<dbReference type="AlphaFoldDB" id="A0AAJ2NPU7"/>
<dbReference type="Proteomes" id="UP001285636">
    <property type="component" value="Unassembled WGS sequence"/>
</dbReference>
<dbReference type="SUPFAM" id="SSF46894">
    <property type="entry name" value="C-terminal effector domain of the bipartite response regulators"/>
    <property type="match status" value="1"/>
</dbReference>
<comment type="caution">
    <text evidence="4">The sequence shown here is derived from an EMBL/GenBank/DDBJ whole genome shotgun (WGS) entry which is preliminary data.</text>
</comment>
<protein>
    <submittedName>
        <fullName evidence="4">LuxR C-terminal-related transcriptional regulator</fullName>
    </submittedName>
</protein>
<sequence>MHTTTQKESITFITTDASLPEKIKEALAKIEHLECSTSFIHSAGDIKSCFEKVRLQNKTEKYKKDDTPARKYIWVISENEQEKVKQILAQGQASIVAQENYCLDKMIEAAIKYYPCLDLPFQKDLLMTVYKNSQPVQTDRLTICLDSYSEFNATEKDIIYYLLQGKTAEQIAEQTYNSVHTINNNIVKIKRKLKVKSKVEIITHFVKQKKR</sequence>
<dbReference type="InterPro" id="IPR016032">
    <property type="entry name" value="Sig_transdc_resp-reg_C-effctor"/>
</dbReference>
<keyword evidence="1" id="KW-0805">Transcription regulation</keyword>
<evidence type="ECO:0000313" key="4">
    <source>
        <dbReference type="EMBL" id="MDV2886283.1"/>
    </source>
</evidence>
<keyword evidence="2" id="KW-0804">Transcription</keyword>
<dbReference type="SMART" id="SM00421">
    <property type="entry name" value="HTH_LUXR"/>
    <property type="match status" value="1"/>
</dbReference>
<dbReference type="EMBL" id="JAWJAY010000003">
    <property type="protein sequence ID" value="MDV2886283.1"/>
    <property type="molecule type" value="Genomic_DNA"/>
</dbReference>
<dbReference type="Gene3D" id="1.10.10.10">
    <property type="entry name" value="Winged helix-like DNA-binding domain superfamily/Winged helix DNA-binding domain"/>
    <property type="match status" value="1"/>
</dbReference>
<dbReference type="InterPro" id="IPR000792">
    <property type="entry name" value="Tscrpt_reg_LuxR_C"/>
</dbReference>
<dbReference type="InterPro" id="IPR036388">
    <property type="entry name" value="WH-like_DNA-bd_sf"/>
</dbReference>
<dbReference type="GO" id="GO:0003677">
    <property type="term" value="F:DNA binding"/>
    <property type="evidence" value="ECO:0007669"/>
    <property type="project" value="InterPro"/>
</dbReference>
<dbReference type="RefSeq" id="WP_323467079.1">
    <property type="nucleotide sequence ID" value="NZ_CP144224.1"/>
</dbReference>
<evidence type="ECO:0000256" key="1">
    <source>
        <dbReference type="ARBA" id="ARBA00023015"/>
    </source>
</evidence>
<gene>
    <name evidence="4" type="ORF">RYX45_13925</name>
</gene>
<evidence type="ECO:0000256" key="2">
    <source>
        <dbReference type="ARBA" id="ARBA00023163"/>
    </source>
</evidence>
<dbReference type="Pfam" id="PF00196">
    <property type="entry name" value="GerE"/>
    <property type="match status" value="1"/>
</dbReference>
<organism evidence="4 5">
    <name type="scientific">Alkalihalophilus pseudofirmus</name>
    <name type="common">Bacillus pseudofirmus</name>
    <dbReference type="NCBI Taxonomy" id="79885"/>
    <lineage>
        <taxon>Bacteria</taxon>
        <taxon>Bacillati</taxon>
        <taxon>Bacillota</taxon>
        <taxon>Bacilli</taxon>
        <taxon>Bacillales</taxon>
        <taxon>Bacillaceae</taxon>
        <taxon>Alkalihalophilus</taxon>
    </lineage>
</organism>
<proteinExistence type="predicted"/>
<reference evidence="4" key="1">
    <citation type="submission" date="2023-10" db="EMBL/GenBank/DDBJ databases">
        <title>Screening of Alkalihalophilus pseudofirmusBZ-TG-HK211 and Its Alleviation of Salt Stress on Rapeseed Growth.</title>
        <authorList>
            <person name="Zhao B."/>
            <person name="Guo T."/>
        </authorList>
    </citation>
    <scope>NUCLEOTIDE SEQUENCE</scope>
    <source>
        <strain evidence="4">BZ-TG-HK211</strain>
    </source>
</reference>
<dbReference type="GO" id="GO:0006355">
    <property type="term" value="P:regulation of DNA-templated transcription"/>
    <property type="evidence" value="ECO:0007669"/>
    <property type="project" value="InterPro"/>
</dbReference>
<evidence type="ECO:0000259" key="3">
    <source>
        <dbReference type="SMART" id="SM00421"/>
    </source>
</evidence>
<feature type="domain" description="HTH luxR-type" evidence="3">
    <location>
        <begin position="148"/>
        <end position="205"/>
    </location>
</feature>
<accession>A0AAJ2NPU7</accession>
<name>A0AAJ2NPU7_ALKPS</name>